<feature type="transmembrane region" description="Helical" evidence="6">
    <location>
        <begin position="18"/>
        <end position="35"/>
    </location>
</feature>
<name>A0A4Y8PC14_9BACT</name>
<feature type="domain" description="DUF4131" evidence="8">
    <location>
        <begin position="42"/>
        <end position="182"/>
    </location>
</feature>
<sequence length="699" mass="79899">MCFAKKCVENVEREREKVPLLVPVVVFAAGCYGGVQGWLKGMTALGCLFLSFALWTKLQKSQWQYPLLLVSLFFLGLLHSKIQWFWLNMQRIKEYKMLKTLKEPLYQGIIDNFPQKKNNTHFFHLKLQAIRMGEKQVPFKEKISCRIVDLHRELYLGQAIELRAKIVLPSRKRNPAEIDYYKLTLSKRLMFELLSEGAFLTPIPQRDRTEGLLIEAVRRKIKENLTVGIPEEKLSSLLCGMIYGDVAGLDQKEAEAFKQAGAYHLFAVSGQNVGILLCMGMFLLQGIGKNRWKYAFLFIPLLLIFSAVSGNGASVVRASIACIYCTVGWALKRKVSGLNGWSVSLFAFLIYDPLSVMDISLELSYAVVLSLLLLSKPLFNLLYYPFRLDPYIPQSLAPVRKRVTDKMGKIGAILFSTSLAAWLGALPCEFFFFHSLCWIGIFNNIIAVPIAEIIVFLGSISAIGGFFSCSIAVFFNTINRFFLWALIVFIDFSAKIPSGIIALPDMKILRHPFDPWIYIAQADSGHLIVVKNQNSYWILDTLESAENEHLLAILQKDLFIPPHCPYLAFQQGQWRLGENLIEANRELNWKDDNNLDIAFKGNKDGQFYCLVNNENKKILILSYSLPSLSHLENLPCDLLIEHLLNRKKNFPRFSSFIKIYYDLSFPGINPWSLEKKSRTFKKGVWVFINKKKIQLETEN</sequence>
<feature type="transmembrane region" description="Helical" evidence="6">
    <location>
        <begin position="455"/>
        <end position="475"/>
    </location>
</feature>
<dbReference type="NCBIfam" id="TIGR00360">
    <property type="entry name" value="ComEC_N-term"/>
    <property type="match status" value="1"/>
</dbReference>
<feature type="transmembrane region" description="Helical" evidence="6">
    <location>
        <begin position="262"/>
        <end position="284"/>
    </location>
</feature>
<keyword evidence="4 6" id="KW-1133">Transmembrane helix</keyword>
<dbReference type="Proteomes" id="UP000297713">
    <property type="component" value="Unassembled WGS sequence"/>
</dbReference>
<protein>
    <recommendedName>
        <fullName evidence="11">ComEC/Rec2-related protein domain-containing protein</fullName>
    </recommendedName>
</protein>
<evidence type="ECO:0000259" key="7">
    <source>
        <dbReference type="Pfam" id="PF03772"/>
    </source>
</evidence>
<evidence type="ECO:0000256" key="2">
    <source>
        <dbReference type="ARBA" id="ARBA00022475"/>
    </source>
</evidence>
<evidence type="ECO:0000259" key="8">
    <source>
        <dbReference type="Pfam" id="PF13567"/>
    </source>
</evidence>
<feature type="domain" description="ComEC/Rec2-related protein" evidence="7">
    <location>
        <begin position="241"/>
        <end position="507"/>
    </location>
</feature>
<evidence type="ECO:0000256" key="4">
    <source>
        <dbReference type="ARBA" id="ARBA00022989"/>
    </source>
</evidence>
<keyword evidence="10" id="KW-1185">Reference proteome</keyword>
<dbReference type="RefSeq" id="WP_134440046.1">
    <property type="nucleotide sequence ID" value="NZ_LXQC01000138.1"/>
</dbReference>
<dbReference type="Pfam" id="PF03772">
    <property type="entry name" value="Competence"/>
    <property type="match status" value="1"/>
</dbReference>
<organism evidence="9 10">
    <name type="scientific">Methylacidiphilum caldifontis</name>
    <dbReference type="NCBI Taxonomy" id="2795386"/>
    <lineage>
        <taxon>Bacteria</taxon>
        <taxon>Pseudomonadati</taxon>
        <taxon>Verrucomicrobiota</taxon>
        <taxon>Methylacidiphilae</taxon>
        <taxon>Methylacidiphilales</taxon>
        <taxon>Methylacidiphilaceae</taxon>
        <taxon>Methylacidiphilum (ex Ratnadevi et al. 2023)</taxon>
    </lineage>
</organism>
<evidence type="ECO:0000256" key="6">
    <source>
        <dbReference type="SAM" id="Phobius"/>
    </source>
</evidence>
<dbReference type="InterPro" id="IPR052159">
    <property type="entry name" value="Competence_DNA_uptake"/>
</dbReference>
<dbReference type="PROSITE" id="PS51257">
    <property type="entry name" value="PROKAR_LIPOPROTEIN"/>
    <property type="match status" value="1"/>
</dbReference>
<dbReference type="AlphaFoldDB" id="A0A4Y8PC14"/>
<dbReference type="GO" id="GO:0005886">
    <property type="term" value="C:plasma membrane"/>
    <property type="evidence" value="ECO:0007669"/>
    <property type="project" value="UniProtKB-SubCell"/>
</dbReference>
<feature type="transmembrane region" description="Helical" evidence="6">
    <location>
        <begin position="65"/>
        <end position="87"/>
    </location>
</feature>
<dbReference type="PANTHER" id="PTHR30619:SF7">
    <property type="entry name" value="BETA-LACTAMASE DOMAIN PROTEIN"/>
    <property type="match status" value="1"/>
</dbReference>
<evidence type="ECO:0000256" key="3">
    <source>
        <dbReference type="ARBA" id="ARBA00022692"/>
    </source>
</evidence>
<dbReference type="Pfam" id="PF13567">
    <property type="entry name" value="DUF4131"/>
    <property type="match status" value="1"/>
</dbReference>
<comment type="caution">
    <text evidence="9">The sequence shown here is derived from an EMBL/GenBank/DDBJ whole genome shotgun (WGS) entry which is preliminary data.</text>
</comment>
<reference evidence="9 10" key="1">
    <citation type="submission" date="2016-05" db="EMBL/GenBank/DDBJ databases">
        <title>Diversity and Homogeneity among Thermoacidophilic Verrucomicrobia Methanotrophs Linked with Geographical Origin.</title>
        <authorList>
            <person name="Erikstad H.-A."/>
            <person name="Smestad N.B."/>
            <person name="Ceballos R.M."/>
            <person name="Birkeland N.-K."/>
        </authorList>
    </citation>
    <scope>NUCLEOTIDE SEQUENCE [LARGE SCALE GENOMIC DNA]</scope>
    <source>
        <strain evidence="9 10">Phi</strain>
    </source>
</reference>
<feature type="transmembrane region" description="Helical" evidence="6">
    <location>
        <begin position="291"/>
        <end position="308"/>
    </location>
</feature>
<dbReference type="OrthoDB" id="9761531at2"/>
<feature type="transmembrane region" description="Helical" evidence="6">
    <location>
        <begin position="363"/>
        <end position="386"/>
    </location>
</feature>
<feature type="transmembrane region" description="Helical" evidence="6">
    <location>
        <begin position="407"/>
        <end position="425"/>
    </location>
</feature>
<evidence type="ECO:0008006" key="11">
    <source>
        <dbReference type="Google" id="ProtNLM"/>
    </source>
</evidence>
<evidence type="ECO:0000313" key="9">
    <source>
        <dbReference type="EMBL" id="TFE68733.1"/>
    </source>
</evidence>
<keyword evidence="3 6" id="KW-0812">Transmembrane</keyword>
<gene>
    <name evidence="9" type="ORF">A7Q10_07955</name>
</gene>
<keyword evidence="5 6" id="KW-0472">Membrane</keyword>
<dbReference type="PANTHER" id="PTHR30619">
    <property type="entry name" value="DNA INTERNALIZATION/COMPETENCE PROTEIN COMEC/REC2"/>
    <property type="match status" value="1"/>
</dbReference>
<dbReference type="EMBL" id="LXQC01000138">
    <property type="protein sequence ID" value="TFE68733.1"/>
    <property type="molecule type" value="Genomic_DNA"/>
</dbReference>
<dbReference type="InterPro" id="IPR004477">
    <property type="entry name" value="ComEC_N"/>
</dbReference>
<feature type="transmembrane region" description="Helical" evidence="6">
    <location>
        <begin position="481"/>
        <end position="503"/>
    </location>
</feature>
<accession>A0A4Y8PC14</accession>
<proteinExistence type="predicted"/>
<comment type="subcellular location">
    <subcellularLocation>
        <location evidence="1">Cell membrane</location>
        <topology evidence="1">Multi-pass membrane protein</topology>
    </subcellularLocation>
</comment>
<evidence type="ECO:0000256" key="1">
    <source>
        <dbReference type="ARBA" id="ARBA00004651"/>
    </source>
</evidence>
<feature type="transmembrane region" description="Helical" evidence="6">
    <location>
        <begin position="338"/>
        <end position="357"/>
    </location>
</feature>
<evidence type="ECO:0000256" key="5">
    <source>
        <dbReference type="ARBA" id="ARBA00023136"/>
    </source>
</evidence>
<keyword evidence="2" id="KW-1003">Cell membrane</keyword>
<evidence type="ECO:0000313" key="10">
    <source>
        <dbReference type="Proteomes" id="UP000297713"/>
    </source>
</evidence>
<dbReference type="InterPro" id="IPR025405">
    <property type="entry name" value="DUF4131"/>
</dbReference>